<dbReference type="Proteomes" id="UP001163321">
    <property type="component" value="Chromosome 2"/>
</dbReference>
<proteinExistence type="predicted"/>
<protein>
    <submittedName>
        <fullName evidence="1">Uncharacterized protein</fullName>
    </submittedName>
</protein>
<keyword evidence="2" id="KW-1185">Reference proteome</keyword>
<reference evidence="1 2" key="1">
    <citation type="journal article" date="2022" name="bioRxiv">
        <title>The genome of the oomycete Peronosclerospora sorghi, a cosmopolitan pathogen of maize and sorghum, is inflated with dispersed pseudogenes.</title>
        <authorList>
            <person name="Fletcher K."/>
            <person name="Martin F."/>
            <person name="Isakeit T."/>
            <person name="Cavanaugh K."/>
            <person name="Magill C."/>
            <person name="Michelmore R."/>
        </authorList>
    </citation>
    <scope>NUCLEOTIDE SEQUENCE [LARGE SCALE GENOMIC DNA]</scope>
    <source>
        <strain evidence="1">P6</strain>
    </source>
</reference>
<evidence type="ECO:0000313" key="1">
    <source>
        <dbReference type="EMBL" id="KAI9916242.1"/>
    </source>
</evidence>
<evidence type="ECO:0000313" key="2">
    <source>
        <dbReference type="Proteomes" id="UP001163321"/>
    </source>
</evidence>
<comment type="caution">
    <text evidence="1">The sequence shown here is derived from an EMBL/GenBank/DDBJ whole genome shotgun (WGS) entry which is preliminary data.</text>
</comment>
<name>A0ACC0WCU4_9STRA</name>
<accession>A0ACC0WCU4</accession>
<gene>
    <name evidence="1" type="ORF">PsorP6_016912</name>
</gene>
<sequence length="1976" mass="220505">MMMKKEKPTSHSAPRQLAAAPPPPRRRAPSNYQTVEDVAAECGRSFQRLSKDKLSSSAQLTQQPIVALTASGGPVRPPRPGANSFELLQAKFGFQVGNVRNQQEHFEVWVLNYESRILATAVSPVDTENAIETIHAKFFRNYVQWCKFLHTQPHLLDTAPYPGAAERQMALFLLIWGESGNLRFMPECLCFLYHKVAAKLDGIEAMPDVPEGTFLRLVVRPLYSVVAKMRSATPQKKGANVDHKNVTNYDDVNEFFWKEACLDFDEFTVAEAVNMADFKTFKERRSYCSPMLAFFRIYFFLFVMLHLLIVIAYVAYRSDPDETWGFKFYANFFTSDIADIRNHSFYSIFLTISGMLTLKVVLDVWLDGTRIFSHLLYALSVFARLLWHTVFFGVFAAVNAAPYSKLFGSSTLLTMAPTFIVVYMAPILIASLMQMLFRRTILQSAFLSSLDGTREQYVGRMMGQNWGQFLSYGTFWTVIFVCKFLFNLQLMVKPLIGPSVEIFHVDVSAAQLENGIIESNHNIAFLAAMWAPVILVYIYDSQIWLAIAQAIVGAWIGLRLKIGHSARVKEFVTRLHQAPTLFDEKVVSAAARGQLAFNSNPLSSNSVAPDANSRLRFAVVWNEIVSSFRLSDLLDDRETAVLQYQISDLGAVEDPVFLIAGKAQAAADIAMNAKTKRWSDVQLYKELKKADVIGCANNCVDVLFQILRQLLGPEDSEIICVFHQILAGGRVDGVVNLTHIGLVRENVVDLLASILDLPEPTVMPPGNAFGFPHEQVVVVVERVDALLKSIELMLEEESMAEKLRKSAFANKTSDFAYQKEQLLSIFADRISQRDSNPPAPPTSPSSNESIMSLSTRLFFLLTLDAADALPRCHEAQRRMSFFLNSLHMKIPNIDSIAAMKSFSVVTPYYNETVLFSIDELNGRVDSNPLFRKVEQKDRDLSILKYLVTFHDDEWAKLSNGCAESSLSRESHRMGAGMDFFRLNSMFYGHMGFYICNALVVLCVFVYAYGKVYIALHQEIEKSAITMTDSLDDLAEVMNTQFIFQFGMLMTIPLIATLFVEYGWHQAVVNFVELIVTLGPVFYIFETGTKSHFYDLAIMRGGSKYRGTGRGFAIVRETMVNFYKEYAASHYRKAVELMGLMIIFGTYGNFNIGTNVLKEYCATASFDCDKNPDQIPSDIKLLNAYSSKGQDYGIASFAVWLLGTCWLLAPFLFNTDGLDFSKTRVDITYWLSWLMSVKEEHPDGEALLPSSQSTGPVDTWNDFYDYEASLMYPVRPMSRLVYAIREVRHPLVMYYVFIFSFSLSQIGMLLACVGGIAAVLSIGSFGLGMFVRNKACVLRASLYVLMVLLLGVAPFIVGSMQGWDGLKSFSLTVSMFTGLFSLLHYLQLLHGICGLRVASWGLVRELAFFFDVVVGLFLTLPLLILSTLPFMKTIQTRMMYNGGFSRALSSGSEFAASLSVVVGGLGGFTYGWLTCLIFSLGYVNSSADNFVNQSFAYYNNEVLGRALDLSMIKVYAAGAGALGVILSGGLAHAIGRRWTIEASCMVTFAGCALVWLQSSSMVLMGICLASMGIAMLSLVCPLYNFEICMQGWKGKGVMMFLTSAALGFMIEAVLLNDINATAMSKNWSNSPYHDWQWEFIFGIIPIALLVPSVMFLPESHYWEYRRRNDPKAAEATLIRLRQRHDVLEEVHELKDAFVVKDYGLNVPFRIVLVTALQATFALFTSGALLLRVHVQPTPSQAGAQTSKWELYYGITTFVGTVLSLLTVDTVRRKTIFKDVLPFSAALSATCGALGFAVQEYSGVLSVLVCVAFVSGTLSLTCGTWLTAIEVFPPYQNGRYIVLSFAVYYVVQAAIYMAEPSFAMSHLVFAGLCLLLTVGMFTICASSKHGAIELKSEKKMRKDAEAVRNAPSSMTRTSRHTFRRSRSQLQRSSHYMGGTLTPQEAATYTTFESPASGNHGTRRKLNNSQGLGASARNQ</sequence>
<organism evidence="1 2">
    <name type="scientific">Peronosclerospora sorghi</name>
    <dbReference type="NCBI Taxonomy" id="230839"/>
    <lineage>
        <taxon>Eukaryota</taxon>
        <taxon>Sar</taxon>
        <taxon>Stramenopiles</taxon>
        <taxon>Oomycota</taxon>
        <taxon>Peronosporomycetes</taxon>
        <taxon>Peronosporales</taxon>
        <taxon>Peronosporaceae</taxon>
        <taxon>Peronosclerospora</taxon>
    </lineage>
</organism>
<dbReference type="EMBL" id="CM047581">
    <property type="protein sequence ID" value="KAI9916242.1"/>
    <property type="molecule type" value="Genomic_DNA"/>
</dbReference>